<keyword evidence="2" id="KW-1185">Reference proteome</keyword>
<dbReference type="Gene3D" id="3.30.530.20">
    <property type="match status" value="1"/>
</dbReference>
<dbReference type="RefSeq" id="WP_142552247.1">
    <property type="nucleotide sequence ID" value="NZ_VIFX01000012.1"/>
</dbReference>
<comment type="caution">
    <text evidence="1">The sequence shown here is derived from an EMBL/GenBank/DDBJ whole genome shotgun (WGS) entry which is preliminary data.</text>
</comment>
<evidence type="ECO:0000313" key="1">
    <source>
        <dbReference type="EMBL" id="TQR86497.1"/>
    </source>
</evidence>
<dbReference type="InterPro" id="IPR023393">
    <property type="entry name" value="START-like_dom_sf"/>
</dbReference>
<dbReference type="Proteomes" id="UP000315759">
    <property type="component" value="Unassembled WGS sequence"/>
</dbReference>
<organism evidence="1 2">
    <name type="scientific">Mycolicibacterium hodleri</name>
    <dbReference type="NCBI Taxonomy" id="49897"/>
    <lineage>
        <taxon>Bacteria</taxon>
        <taxon>Bacillati</taxon>
        <taxon>Actinomycetota</taxon>
        <taxon>Actinomycetes</taxon>
        <taxon>Mycobacteriales</taxon>
        <taxon>Mycobacteriaceae</taxon>
        <taxon>Mycolicibacterium</taxon>
    </lineage>
</organism>
<sequence>MTDDTTNTSRHVSQWVDAGFDEVYAYAADPDNLPRWAAGLADPKLAGVEVEFAERNEFGVLDHVVTLPSGERFFNPMRVIPAGIGERGCEVVFSLRRLAGVTDAEFDSDAAAVAADLATLRALVERAG</sequence>
<dbReference type="EMBL" id="VIFX01000012">
    <property type="protein sequence ID" value="TQR86497.1"/>
    <property type="molecule type" value="Genomic_DNA"/>
</dbReference>
<dbReference type="SUPFAM" id="SSF55961">
    <property type="entry name" value="Bet v1-like"/>
    <property type="match status" value="1"/>
</dbReference>
<evidence type="ECO:0000313" key="2">
    <source>
        <dbReference type="Proteomes" id="UP000315759"/>
    </source>
</evidence>
<accession>A0A544W2M7</accession>
<protein>
    <submittedName>
        <fullName evidence="1">SRPBCC family protein</fullName>
    </submittedName>
</protein>
<gene>
    <name evidence="1" type="ORF">D8S82_11605</name>
</gene>
<reference evidence="1 2" key="1">
    <citation type="submission" date="2018-10" db="EMBL/GenBank/DDBJ databases">
        <title>Draft genome of Mycobacterium hodleri strain B.</title>
        <authorList>
            <person name="Amande T.J."/>
            <person name="Mcgenity T.J."/>
        </authorList>
    </citation>
    <scope>NUCLEOTIDE SEQUENCE [LARGE SCALE GENOMIC DNA]</scope>
    <source>
        <strain evidence="1 2">B</strain>
    </source>
</reference>
<proteinExistence type="predicted"/>
<name>A0A544W2M7_9MYCO</name>
<dbReference type="AlphaFoldDB" id="A0A544W2M7"/>